<dbReference type="RefSeq" id="WP_193496977.1">
    <property type="nucleotide sequence ID" value="NZ_CP063169.1"/>
</dbReference>
<protein>
    <submittedName>
        <fullName evidence="1">Uncharacterized protein</fullName>
    </submittedName>
</protein>
<organism evidence="1 2">
    <name type="scientific">Ruania alkalisoli</name>
    <dbReference type="NCBI Taxonomy" id="2779775"/>
    <lineage>
        <taxon>Bacteria</taxon>
        <taxon>Bacillati</taxon>
        <taxon>Actinomycetota</taxon>
        <taxon>Actinomycetes</taxon>
        <taxon>Micrococcales</taxon>
        <taxon>Ruaniaceae</taxon>
        <taxon>Ruania</taxon>
    </lineage>
</organism>
<proteinExistence type="predicted"/>
<sequence>MSETPDLAARSAAFAEDVQRLLDAVLPHDKRIISVEFAQRYVIRPEGEGAYSQRIPLFIDGERYADLSFSLHQELDRRNEHLKTSRTDFAVYSSLDRQPLVRMEYRADMRSDPVSHWQFHAERGAFTALLAMAHRHDRVSGPHDLSKVHMPTGGERFRPGIEDLLEFLVRECGVDAHPGWRQAVADGREAWRRRQLRAAVRDLQHEAAETLRSCGWEVSEPLAVSPDHIGPYRRW</sequence>
<evidence type="ECO:0000313" key="2">
    <source>
        <dbReference type="Proteomes" id="UP000593758"/>
    </source>
</evidence>
<accession>A0A7M1SUJ8</accession>
<dbReference type="KEGG" id="halt:IM660_17075"/>
<dbReference type="Proteomes" id="UP000593758">
    <property type="component" value="Chromosome"/>
</dbReference>
<name>A0A7M1SUJ8_9MICO</name>
<dbReference type="EMBL" id="CP063169">
    <property type="protein sequence ID" value="QOR70293.1"/>
    <property type="molecule type" value="Genomic_DNA"/>
</dbReference>
<reference evidence="1 2" key="1">
    <citation type="submission" date="2020-10" db="EMBL/GenBank/DDBJ databases">
        <title>Haloactinobacterium sp. RN3S43, a bacterium isolated from saline soil.</title>
        <authorList>
            <person name="Sun J.-Q."/>
        </authorList>
    </citation>
    <scope>NUCLEOTIDE SEQUENCE [LARGE SCALE GENOMIC DNA]</scope>
    <source>
        <strain evidence="1 2">RN3S43</strain>
    </source>
</reference>
<gene>
    <name evidence="1" type="ORF">IM660_17075</name>
</gene>
<evidence type="ECO:0000313" key="1">
    <source>
        <dbReference type="EMBL" id="QOR70293.1"/>
    </source>
</evidence>
<keyword evidence="2" id="KW-1185">Reference proteome</keyword>
<dbReference type="AlphaFoldDB" id="A0A7M1SUJ8"/>